<dbReference type="InterPro" id="IPR011105">
    <property type="entry name" value="Cell_wall_hydrolase_SleB"/>
</dbReference>
<dbReference type="Pfam" id="PF07486">
    <property type="entry name" value="Hydrolase_2"/>
    <property type="match status" value="1"/>
</dbReference>
<protein>
    <submittedName>
        <fullName evidence="2">LysM peptidoglycan-binding domain-containing protein</fullName>
    </submittedName>
</protein>
<dbReference type="Gene3D" id="3.10.350.10">
    <property type="entry name" value="LysM domain"/>
    <property type="match status" value="3"/>
</dbReference>
<dbReference type="PANTHER" id="PTHR33734">
    <property type="entry name" value="LYSM DOMAIN-CONTAINING GPI-ANCHORED PROTEIN 2"/>
    <property type="match status" value="1"/>
</dbReference>
<proteinExistence type="predicted"/>
<feature type="domain" description="LysM" evidence="1">
    <location>
        <begin position="159"/>
        <end position="202"/>
    </location>
</feature>
<dbReference type="SUPFAM" id="SSF54106">
    <property type="entry name" value="LysM domain"/>
    <property type="match status" value="3"/>
</dbReference>
<dbReference type="Pfam" id="PF01476">
    <property type="entry name" value="LysM"/>
    <property type="match status" value="3"/>
</dbReference>
<dbReference type="PANTHER" id="PTHR33734:SF22">
    <property type="entry name" value="MEMBRANE-BOUND LYTIC MUREIN TRANSGLYCOSYLASE D"/>
    <property type="match status" value="1"/>
</dbReference>
<feature type="domain" description="LysM" evidence="1">
    <location>
        <begin position="103"/>
        <end position="146"/>
    </location>
</feature>
<evidence type="ECO:0000259" key="1">
    <source>
        <dbReference type="PROSITE" id="PS51782"/>
    </source>
</evidence>
<dbReference type="Gene3D" id="6.20.240.60">
    <property type="match status" value="1"/>
</dbReference>
<dbReference type="CDD" id="cd00118">
    <property type="entry name" value="LysM"/>
    <property type="match status" value="3"/>
</dbReference>
<dbReference type="InterPro" id="IPR042047">
    <property type="entry name" value="SleB_dom1"/>
</dbReference>
<dbReference type="SMART" id="SM00257">
    <property type="entry name" value="LysM"/>
    <property type="match status" value="3"/>
</dbReference>
<reference evidence="2 3" key="1">
    <citation type="submission" date="2021-06" db="EMBL/GenBank/DDBJ databases">
        <title>Bacillus sp. RD4P76, an endophyte from a halophyte.</title>
        <authorList>
            <person name="Sun J.-Q."/>
        </authorList>
    </citation>
    <scope>NUCLEOTIDE SEQUENCE [LARGE SCALE GENOMIC DNA]</scope>
    <source>
        <strain evidence="2 3">JCM 17098</strain>
    </source>
</reference>
<organism evidence="2 3">
    <name type="scientific">Evansella alkalicola</name>
    <dbReference type="NCBI Taxonomy" id="745819"/>
    <lineage>
        <taxon>Bacteria</taxon>
        <taxon>Bacillati</taxon>
        <taxon>Bacillota</taxon>
        <taxon>Bacilli</taxon>
        <taxon>Bacillales</taxon>
        <taxon>Bacillaceae</taxon>
        <taxon>Evansella</taxon>
    </lineage>
</organism>
<name>A0ABS6JUX7_9BACI</name>
<dbReference type="RefSeq" id="WP_088075279.1">
    <property type="nucleotide sequence ID" value="NZ_JAHQCR010000047.1"/>
</dbReference>
<dbReference type="InterPro" id="IPR018392">
    <property type="entry name" value="LysM"/>
</dbReference>
<dbReference type="InterPro" id="IPR036779">
    <property type="entry name" value="LysM_dom_sf"/>
</dbReference>
<dbReference type="PROSITE" id="PS51782">
    <property type="entry name" value="LYSM"/>
    <property type="match status" value="3"/>
</dbReference>
<evidence type="ECO:0000313" key="2">
    <source>
        <dbReference type="EMBL" id="MBU9722062.1"/>
    </source>
</evidence>
<sequence>MELFTHFKVKKMEKGYEIYLFPNTSDVEFSKELGSLDSEKGDKMESKALNYIKNKFPNVKVKAVKVTASAIVITTIGFSGLMPSQTEAAASGNTVQAQTSANTTYRVVAGDNLWRIANQHGVSVDQLRQANQLRTDVLQIGQTLNIPNSGGNVSTMARSSYTVSAGDTLWNIASRFGLTVNELRNMNQLQTDVLQIGQVLQVSRSDAGQSGNTQTTNQKTHTVVAGETLWRIATQNGVTVNELKQANQLNSDQLRIGQTIIVPQNSSPSNNTRHQQVASINQEALEWLAKMIYAEARGEPLEGQIAVGAVIMNRVNSSLFPNTVREVLFERSNGVFQFTPVSNGSINTAVPNDVNMEAAIRAANGEDPTNGSLFFYNPAKTGDSWIRTRQVSTTIGNHVFAY</sequence>
<dbReference type="Gene3D" id="1.10.10.2520">
    <property type="entry name" value="Cell wall hydrolase SleB, domain 1"/>
    <property type="match status" value="1"/>
</dbReference>
<dbReference type="EMBL" id="JAHQCR010000047">
    <property type="protein sequence ID" value="MBU9722062.1"/>
    <property type="molecule type" value="Genomic_DNA"/>
</dbReference>
<comment type="caution">
    <text evidence="2">The sequence shown here is derived from an EMBL/GenBank/DDBJ whole genome shotgun (WGS) entry which is preliminary data.</text>
</comment>
<dbReference type="Proteomes" id="UP000790580">
    <property type="component" value="Unassembled WGS sequence"/>
</dbReference>
<feature type="domain" description="LysM" evidence="1">
    <location>
        <begin position="219"/>
        <end position="262"/>
    </location>
</feature>
<gene>
    <name evidence="2" type="ORF">KS407_11510</name>
</gene>
<keyword evidence="3" id="KW-1185">Reference proteome</keyword>
<accession>A0ABS6JUX7</accession>
<evidence type="ECO:0000313" key="3">
    <source>
        <dbReference type="Proteomes" id="UP000790580"/>
    </source>
</evidence>